<sequence length="236" mass="26694">MALTPAQRHLQRHAAMAQGKKQEADPALTEWERMRHRLNQDKRHLKGIQSTERKAELKRQLLPGYAGWIEGVLAADTGRPDDVFVTCMIWCIDAGLIEAALPMAEYVLRHHLPLPDEYQRTPAALIVEEICNPALLVIKLDDKAHPLPAAMLLRVEAMTQDEDMPDQVRAKLCKLLGLTLRHDEPQHWPQALDYLLRAMSLNDGAGVKRDIEELRRKIARSPVAPPDTTQEPPAEE</sequence>
<feature type="region of interest" description="Disordered" evidence="1">
    <location>
        <begin position="1"/>
        <end position="26"/>
    </location>
</feature>
<dbReference type="AlphaFoldDB" id="A0A9X8VMG5"/>
<dbReference type="GO" id="GO:0003677">
    <property type="term" value="F:DNA binding"/>
    <property type="evidence" value="ECO:0007669"/>
    <property type="project" value="InterPro"/>
</dbReference>
<dbReference type="EMBL" id="SPSG01000023">
    <property type="protein sequence ID" value="TFV56088.1"/>
    <property type="molecule type" value="Genomic_DNA"/>
</dbReference>
<dbReference type="GO" id="GO:0004519">
    <property type="term" value="F:endonuclease activity"/>
    <property type="evidence" value="ECO:0007669"/>
    <property type="project" value="InterPro"/>
</dbReference>
<comment type="caution">
    <text evidence="2">The sequence shown here is derived from an EMBL/GenBank/DDBJ whole genome shotgun (WGS) entry which is preliminary data.</text>
</comment>
<feature type="compositionally biased region" description="Polar residues" evidence="1">
    <location>
        <begin position="227"/>
        <end position="236"/>
    </location>
</feature>
<reference evidence="2" key="1">
    <citation type="submission" date="2019-03" db="EMBL/GenBank/DDBJ databases">
        <title>Serratia marcescens strain N2 draft genome.</title>
        <authorList>
            <person name="Yassin A."/>
            <person name="El-Kenawy N."/>
            <person name="Youssef N.H."/>
        </authorList>
    </citation>
    <scope>NUCLEOTIDE SEQUENCE [LARGE SCALE GENOMIC DNA]</scope>
    <source>
        <strain evidence="2">N2</strain>
    </source>
</reference>
<protein>
    <submittedName>
        <fullName evidence="2">Terminase</fullName>
    </submittedName>
</protein>
<name>A0A9X8VMG5_SERMA</name>
<organism evidence="2">
    <name type="scientific">Serratia marcescens</name>
    <dbReference type="NCBI Taxonomy" id="615"/>
    <lineage>
        <taxon>Bacteria</taxon>
        <taxon>Pseudomonadati</taxon>
        <taxon>Pseudomonadota</taxon>
        <taxon>Gammaproteobacteria</taxon>
        <taxon>Enterobacterales</taxon>
        <taxon>Yersiniaceae</taxon>
        <taxon>Serratia</taxon>
    </lineage>
</organism>
<dbReference type="Pfam" id="PF05944">
    <property type="entry name" value="Phage_term_smal"/>
    <property type="match status" value="1"/>
</dbReference>
<feature type="region of interest" description="Disordered" evidence="1">
    <location>
        <begin position="216"/>
        <end position="236"/>
    </location>
</feature>
<proteinExistence type="predicted"/>
<accession>A0A9X8VMG5</accession>
<evidence type="ECO:0000256" key="1">
    <source>
        <dbReference type="SAM" id="MobiDB-lite"/>
    </source>
</evidence>
<dbReference type="RefSeq" id="WP_212562581.1">
    <property type="nucleotide sequence ID" value="NZ_SPSG02000007.1"/>
</dbReference>
<evidence type="ECO:0000313" key="2">
    <source>
        <dbReference type="EMBL" id="TFV56088.1"/>
    </source>
</evidence>
<dbReference type="InterPro" id="IPR010270">
    <property type="entry name" value="Phage_P2_GpM"/>
</dbReference>
<gene>
    <name evidence="2" type="ORF">E0L31_00195</name>
</gene>